<comment type="caution">
    <text evidence="3">The sequence shown here is derived from an EMBL/GenBank/DDBJ whole genome shotgun (WGS) entry which is preliminary data.</text>
</comment>
<dbReference type="AlphaFoldDB" id="A0A918XKB1"/>
<dbReference type="PANTHER" id="PTHR46211:SF1">
    <property type="entry name" value="GLYCEROPHOSPHODIESTER PHOSPHODIESTERASE, CYTOPLASMIC"/>
    <property type="match status" value="1"/>
</dbReference>
<keyword evidence="1" id="KW-0732">Signal</keyword>
<feature type="signal peptide" evidence="1">
    <location>
        <begin position="1"/>
        <end position="24"/>
    </location>
</feature>
<dbReference type="EMBL" id="BMXL01000035">
    <property type="protein sequence ID" value="GHD35764.1"/>
    <property type="molecule type" value="Genomic_DNA"/>
</dbReference>
<feature type="domain" description="GP-PDE" evidence="2">
    <location>
        <begin position="50"/>
        <end position="299"/>
    </location>
</feature>
<sequence length="307" mass="33401">MRRIAIVVGAITLTVTAGGAPALAAPSFHPSGPVGAVRVSAEQPSPERPLVAVAHRGASGHAPENTLAAIDAADELGAVTVEIDVQLTADGEPVLMHDASLERTTDIEEVHPDLDSYDIADLTLEQIEAVDAGSWFDPAFEGEPVPTFEEALDRLESLDLNLFLEVKDPESHPGIEEVLAEELTSHSYWMRKNPPREPNRLMIQSFDWDSMETSEDLLPSVPHGLLGEVPVDELDDHDWADMVNPNHTGLTADYVSSVQEAGFEIMPYTVNEQDRMVEVLEMGTDGFVTDFPDIGQDAVAEFEGARW</sequence>
<dbReference type="Proteomes" id="UP000654947">
    <property type="component" value="Unassembled WGS sequence"/>
</dbReference>
<evidence type="ECO:0000313" key="3">
    <source>
        <dbReference type="EMBL" id="GHD35764.1"/>
    </source>
</evidence>
<evidence type="ECO:0000259" key="2">
    <source>
        <dbReference type="PROSITE" id="PS51704"/>
    </source>
</evidence>
<dbReference type="Gene3D" id="3.20.20.190">
    <property type="entry name" value="Phosphatidylinositol (PI) phosphodiesterase"/>
    <property type="match status" value="1"/>
</dbReference>
<dbReference type="RefSeq" id="WP_230480290.1">
    <property type="nucleotide sequence ID" value="NZ_BMXL01000035.1"/>
</dbReference>
<feature type="chain" id="PRO_5037564964" evidence="1">
    <location>
        <begin position="25"/>
        <end position="307"/>
    </location>
</feature>
<keyword evidence="3" id="KW-0378">Hydrolase</keyword>
<evidence type="ECO:0000256" key="1">
    <source>
        <dbReference type="SAM" id="SignalP"/>
    </source>
</evidence>
<proteinExistence type="predicted"/>
<evidence type="ECO:0000313" key="4">
    <source>
        <dbReference type="Proteomes" id="UP000654947"/>
    </source>
</evidence>
<protein>
    <submittedName>
        <fullName evidence="3">Hydrolase</fullName>
    </submittedName>
</protein>
<reference evidence="3 4" key="1">
    <citation type="journal article" date="2014" name="Int. J. Syst. Evol. Microbiol.">
        <title>Complete genome sequence of Corynebacterium casei LMG S-19264T (=DSM 44701T), isolated from a smear-ripened cheese.</title>
        <authorList>
            <consortium name="US DOE Joint Genome Institute (JGI-PGF)"/>
            <person name="Walter F."/>
            <person name="Albersmeier A."/>
            <person name="Kalinowski J."/>
            <person name="Ruckert C."/>
        </authorList>
    </citation>
    <scope>NUCLEOTIDE SEQUENCE [LARGE SCALE GENOMIC DNA]</scope>
    <source>
        <strain evidence="3 4">KCTC 19473</strain>
    </source>
</reference>
<dbReference type="GO" id="GO:0006629">
    <property type="term" value="P:lipid metabolic process"/>
    <property type="evidence" value="ECO:0007669"/>
    <property type="project" value="InterPro"/>
</dbReference>
<keyword evidence="4" id="KW-1185">Reference proteome</keyword>
<dbReference type="Pfam" id="PF03009">
    <property type="entry name" value="GDPD"/>
    <property type="match status" value="1"/>
</dbReference>
<name>A0A918XKB1_9ACTN</name>
<dbReference type="SUPFAM" id="SSF51695">
    <property type="entry name" value="PLC-like phosphodiesterases"/>
    <property type="match status" value="1"/>
</dbReference>
<accession>A0A918XKB1</accession>
<dbReference type="InterPro" id="IPR030395">
    <property type="entry name" value="GP_PDE_dom"/>
</dbReference>
<dbReference type="GO" id="GO:0008081">
    <property type="term" value="F:phosphoric diester hydrolase activity"/>
    <property type="evidence" value="ECO:0007669"/>
    <property type="project" value="InterPro"/>
</dbReference>
<organism evidence="3 4">
    <name type="scientific">Nocardiopsis kunsanensis</name>
    <dbReference type="NCBI Taxonomy" id="141693"/>
    <lineage>
        <taxon>Bacteria</taxon>
        <taxon>Bacillati</taxon>
        <taxon>Actinomycetota</taxon>
        <taxon>Actinomycetes</taxon>
        <taxon>Streptosporangiales</taxon>
        <taxon>Nocardiopsidaceae</taxon>
        <taxon>Nocardiopsis</taxon>
    </lineage>
</organism>
<dbReference type="PANTHER" id="PTHR46211">
    <property type="entry name" value="GLYCEROPHOSPHORYL DIESTER PHOSPHODIESTERASE"/>
    <property type="match status" value="1"/>
</dbReference>
<gene>
    <name evidence="3" type="ORF">GCM10007147_42520</name>
</gene>
<dbReference type="PROSITE" id="PS51704">
    <property type="entry name" value="GP_PDE"/>
    <property type="match status" value="1"/>
</dbReference>
<dbReference type="InterPro" id="IPR017946">
    <property type="entry name" value="PLC-like_Pdiesterase_TIM-brl"/>
</dbReference>